<keyword evidence="2" id="KW-0812">Transmembrane</keyword>
<evidence type="ECO:0000313" key="5">
    <source>
        <dbReference type="Proteomes" id="UP001152320"/>
    </source>
</evidence>
<dbReference type="InterPro" id="IPR036084">
    <property type="entry name" value="Ser_inhib-like_sf"/>
</dbReference>
<dbReference type="PROSITE" id="PS51406">
    <property type="entry name" value="FIBRINOGEN_C_2"/>
    <property type="match status" value="1"/>
</dbReference>
<feature type="domain" description="Fibrinogen C-terminal" evidence="3">
    <location>
        <begin position="281"/>
        <end position="327"/>
    </location>
</feature>
<organism evidence="4 5">
    <name type="scientific">Holothuria leucospilota</name>
    <name type="common">Black long sea cucumber</name>
    <name type="synonym">Mertensiothuria leucospilota</name>
    <dbReference type="NCBI Taxonomy" id="206669"/>
    <lineage>
        <taxon>Eukaryota</taxon>
        <taxon>Metazoa</taxon>
        <taxon>Echinodermata</taxon>
        <taxon>Eleutherozoa</taxon>
        <taxon>Echinozoa</taxon>
        <taxon>Holothuroidea</taxon>
        <taxon>Aspidochirotacea</taxon>
        <taxon>Aspidochirotida</taxon>
        <taxon>Holothuriidae</taxon>
        <taxon>Holothuria</taxon>
    </lineage>
</organism>
<dbReference type="Pfam" id="PF00147">
    <property type="entry name" value="Fibrinogen_C"/>
    <property type="match status" value="1"/>
</dbReference>
<dbReference type="SUPFAM" id="SSF56496">
    <property type="entry name" value="Fibrinogen C-terminal domain-like"/>
    <property type="match status" value="1"/>
</dbReference>
<evidence type="ECO:0000256" key="2">
    <source>
        <dbReference type="SAM" id="Phobius"/>
    </source>
</evidence>
<protein>
    <submittedName>
        <fullName evidence="4">Angiopoietin-1</fullName>
    </submittedName>
</protein>
<dbReference type="NCBIfam" id="NF040941">
    <property type="entry name" value="GGGWT_bact"/>
    <property type="match status" value="1"/>
</dbReference>
<dbReference type="InterPro" id="IPR002181">
    <property type="entry name" value="Fibrinogen_a/b/g_C_dom"/>
</dbReference>
<comment type="caution">
    <text evidence="4">The sequence shown here is derived from an EMBL/GenBank/DDBJ whole genome shotgun (WGS) entry which is preliminary data.</text>
</comment>
<proteinExistence type="predicted"/>
<dbReference type="Gene3D" id="3.90.215.10">
    <property type="entry name" value="Gamma Fibrinogen, chain A, domain 1"/>
    <property type="match status" value="1"/>
</dbReference>
<dbReference type="InterPro" id="IPR014716">
    <property type="entry name" value="Fibrinogen_a/b/g_C_1"/>
</dbReference>
<dbReference type="OrthoDB" id="6236007at2759"/>
<feature type="region of interest" description="Disordered" evidence="1">
    <location>
        <begin position="54"/>
        <end position="106"/>
    </location>
</feature>
<dbReference type="InterPro" id="IPR036056">
    <property type="entry name" value="Fibrinogen-like_C"/>
</dbReference>
<evidence type="ECO:0000313" key="4">
    <source>
        <dbReference type="EMBL" id="KAJ8050470.1"/>
    </source>
</evidence>
<sequence>MLNFLCLATGPSIQGQGFETIYPPFHHTAVFFGTIKGRKPVPYHRFVTKTLHPAPPVRRHLHPGGQGALRRNKRVQPNGVIKGSSTSMPIFNDTERTSTTDLSTVDHSTHVPFSSEQHMLNTLSTNQVVQTYEPVLRISTTYATTKQGSGNGATTEYPISTTIPCPPNMVYAYCTEGQGTCQNPSGVTVTSCSVPMTCVCPPGCLMKDNACVPREECECFIAGAGVLLDGETNVNADCTNRCECQSNVLTCDYSYSSAATCEERGGVCQCYCDDGFKGNGQNCEPDATDCADVYNAGFRQSGVYTIKPTNWPGSPFEAYCNMTHGGGGRYRVTHHLMKFKVSLVKTLTAFLNYIMFMFVYVHGEVSSFYLLFSKFNLSFNVKNLDCSCGL</sequence>
<keyword evidence="2" id="KW-1133">Transmembrane helix</keyword>
<accession>A0A9Q1CSW4</accession>
<dbReference type="CDD" id="cd19941">
    <property type="entry name" value="TIL"/>
    <property type="match status" value="1"/>
</dbReference>
<keyword evidence="5" id="KW-1185">Reference proteome</keyword>
<dbReference type="AlphaFoldDB" id="A0A9Q1CSW4"/>
<dbReference type="EMBL" id="JAIZAY010000001">
    <property type="protein sequence ID" value="KAJ8050470.1"/>
    <property type="molecule type" value="Genomic_DNA"/>
</dbReference>
<keyword evidence="2" id="KW-0472">Membrane</keyword>
<dbReference type="Gene3D" id="2.10.25.10">
    <property type="entry name" value="Laminin"/>
    <property type="match status" value="1"/>
</dbReference>
<evidence type="ECO:0000256" key="1">
    <source>
        <dbReference type="SAM" id="MobiDB-lite"/>
    </source>
</evidence>
<name>A0A9Q1CSW4_HOLLE</name>
<dbReference type="SUPFAM" id="SSF57567">
    <property type="entry name" value="Serine protease inhibitors"/>
    <property type="match status" value="1"/>
</dbReference>
<evidence type="ECO:0000259" key="3">
    <source>
        <dbReference type="PROSITE" id="PS51406"/>
    </source>
</evidence>
<feature type="transmembrane region" description="Helical" evidence="2">
    <location>
        <begin position="350"/>
        <end position="372"/>
    </location>
</feature>
<dbReference type="Proteomes" id="UP001152320">
    <property type="component" value="Chromosome 1"/>
</dbReference>
<reference evidence="4" key="1">
    <citation type="submission" date="2021-10" db="EMBL/GenBank/DDBJ databases">
        <title>Tropical sea cucumber genome reveals ecological adaptation and Cuvierian tubules defense mechanism.</title>
        <authorList>
            <person name="Chen T."/>
        </authorList>
    </citation>
    <scope>NUCLEOTIDE SEQUENCE</scope>
    <source>
        <strain evidence="4">Nanhai2018</strain>
        <tissue evidence="4">Muscle</tissue>
    </source>
</reference>
<gene>
    <name evidence="4" type="ORF">HOLleu_03688</name>
</gene>